<keyword evidence="2" id="KW-0547">Nucleotide-binding</keyword>
<dbReference type="GO" id="GO:0018169">
    <property type="term" value="F:ribosomal S6-glutamic acid ligase activity"/>
    <property type="evidence" value="ECO:0007669"/>
    <property type="project" value="TreeGrafter"/>
</dbReference>
<dbReference type="PATRIC" id="fig|1178482.3.peg.1731"/>
<dbReference type="RefSeq" id="WP_021818686.1">
    <property type="nucleotide sequence ID" value="NZ_AVBC01000023.1"/>
</dbReference>
<dbReference type="GO" id="GO:0046872">
    <property type="term" value="F:metal ion binding"/>
    <property type="evidence" value="ECO:0007669"/>
    <property type="project" value="InterPro"/>
</dbReference>
<evidence type="ECO:0000256" key="1">
    <source>
        <dbReference type="ARBA" id="ARBA00023211"/>
    </source>
</evidence>
<dbReference type="SUPFAM" id="SSF56059">
    <property type="entry name" value="Glutathione synthetase ATP-binding domain-like"/>
    <property type="match status" value="1"/>
</dbReference>
<dbReference type="AlphaFoldDB" id="W1N8L0"/>
<sequence length="507" mass="57863">MCSLRIVVDRHDDWRPYYPTDDLIDSDGYLSLIEATGHHQVINLCSDLDYLGTGYYVSLLAQARGDRVLPSVDTLNTLRRKSTTDMQLEGLTPVLEELSRNAEAHSLADEISLKVMFGECREPHLTRLARRLFERLPCPLLDVRLVRKSGNWRLSRIRPLRLKDLHGEEQDLFARALNRHSRKVWRTPRARRRYRFDLAMLINPEERMPPSNKGALKAFIRAGRRQGIDVSLITHRDAGRLAEFDGLFIRETTSLDHHTWRLARRAEHEGLVVIDAPQDILRCTNKVYLHELLRARSVPAPGGRLLKKASMSRLRAEADTIEYPQVLKIPDGAFSRGIVKVASAAQLVEEATRLFSSSDLLLLQEWLPTEFDWRIGVLDGRPLFASRYFMARGHWQIYDHSGVRVKSGGFTTHPVDEVPRAVMRTALKATRLIGNGLYGVDLKQIGNRVLVIEVNDNPNIDAGIEDVVLGNQLYDRVMQVFLARMEARRRAHARELPDRQESGSLST</sequence>
<keyword evidence="2" id="KW-0067">ATP-binding</keyword>
<dbReference type="PANTHER" id="PTHR21621">
    <property type="entry name" value="RIBOSOMAL PROTEIN S6 MODIFICATION PROTEIN"/>
    <property type="match status" value="1"/>
</dbReference>
<dbReference type="InterPro" id="IPR011761">
    <property type="entry name" value="ATP-grasp"/>
</dbReference>
<dbReference type="PANTHER" id="PTHR21621:SF0">
    <property type="entry name" value="BETA-CITRYLGLUTAMATE SYNTHASE B-RELATED"/>
    <property type="match status" value="1"/>
</dbReference>
<gene>
    <name evidence="4" type="ORF">BJB45_12855</name>
</gene>
<protein>
    <recommendedName>
        <fullName evidence="3">ATP-grasp domain-containing protein</fullName>
    </recommendedName>
</protein>
<feature type="domain" description="ATP-grasp" evidence="3">
    <location>
        <begin position="290"/>
        <end position="482"/>
    </location>
</feature>
<dbReference type="eggNOG" id="COG0189">
    <property type="taxonomic scope" value="Bacteria"/>
</dbReference>
<organism evidence="4 5">
    <name type="scientific">Halomonas huangheensis</name>
    <dbReference type="NCBI Taxonomy" id="1178482"/>
    <lineage>
        <taxon>Bacteria</taxon>
        <taxon>Pseudomonadati</taxon>
        <taxon>Pseudomonadota</taxon>
        <taxon>Gammaproteobacteria</taxon>
        <taxon>Oceanospirillales</taxon>
        <taxon>Halomonadaceae</taxon>
        <taxon>Halomonas</taxon>
    </lineage>
</organism>
<evidence type="ECO:0000256" key="2">
    <source>
        <dbReference type="PROSITE-ProRule" id="PRU00409"/>
    </source>
</evidence>
<dbReference type="STRING" id="1178482.AR456_14275"/>
<dbReference type="GO" id="GO:0009432">
    <property type="term" value="P:SOS response"/>
    <property type="evidence" value="ECO:0007669"/>
    <property type="project" value="TreeGrafter"/>
</dbReference>
<proteinExistence type="predicted"/>
<dbReference type="GO" id="GO:0005737">
    <property type="term" value="C:cytoplasm"/>
    <property type="evidence" value="ECO:0007669"/>
    <property type="project" value="TreeGrafter"/>
</dbReference>
<evidence type="ECO:0000313" key="4">
    <source>
        <dbReference type="EMBL" id="ERL51541.1"/>
    </source>
</evidence>
<dbReference type="OrthoDB" id="9800957at2"/>
<dbReference type="KEGG" id="hhu:AR456_14275"/>
<dbReference type="GO" id="GO:0005524">
    <property type="term" value="F:ATP binding"/>
    <property type="evidence" value="ECO:0007669"/>
    <property type="project" value="UniProtKB-UniRule"/>
</dbReference>
<dbReference type="Gene3D" id="3.30.470.20">
    <property type="entry name" value="ATP-grasp fold, B domain"/>
    <property type="match status" value="1"/>
</dbReference>
<dbReference type="InterPro" id="IPR025839">
    <property type="entry name" value="RLAN_dom"/>
</dbReference>
<accession>W1N8L0</accession>
<reference evidence="4 5" key="1">
    <citation type="submission" date="2013-08" db="EMBL/GenBank/DDBJ databases">
        <title>draft genome of Halomonas huanghegensis, strain BJGMM-B45T.</title>
        <authorList>
            <person name="Miao C."/>
            <person name="Wan Y."/>
            <person name="Jin W."/>
        </authorList>
    </citation>
    <scope>NUCLEOTIDE SEQUENCE [LARGE SCALE GENOMIC DNA]</scope>
    <source>
        <strain evidence="4 5">BJGMM-B45</strain>
    </source>
</reference>
<dbReference type="PROSITE" id="PS50975">
    <property type="entry name" value="ATP_GRASP"/>
    <property type="match status" value="1"/>
</dbReference>
<keyword evidence="5" id="KW-1185">Reference proteome</keyword>
<dbReference type="Proteomes" id="UP000019113">
    <property type="component" value="Unassembled WGS sequence"/>
</dbReference>
<comment type="caution">
    <text evidence="4">The sequence shown here is derived from an EMBL/GenBank/DDBJ whole genome shotgun (WGS) entry which is preliminary data.</text>
</comment>
<evidence type="ECO:0000313" key="5">
    <source>
        <dbReference type="Proteomes" id="UP000019113"/>
    </source>
</evidence>
<dbReference type="EMBL" id="AVBC01000023">
    <property type="protein sequence ID" value="ERL51541.1"/>
    <property type="molecule type" value="Genomic_DNA"/>
</dbReference>
<keyword evidence="1" id="KW-0464">Manganese</keyword>
<name>W1N8L0_9GAMM</name>
<dbReference type="Pfam" id="PF14401">
    <property type="entry name" value="RLAN"/>
    <property type="match status" value="1"/>
</dbReference>
<evidence type="ECO:0000259" key="3">
    <source>
        <dbReference type="PROSITE" id="PS50975"/>
    </source>
</evidence>